<proteinExistence type="predicted"/>
<dbReference type="InterPro" id="IPR027417">
    <property type="entry name" value="P-loop_NTPase"/>
</dbReference>
<reference evidence="1 2" key="1">
    <citation type="submission" date="2014-02" db="EMBL/GenBank/DDBJ databases">
        <title>The small core and large imbalanced accessory genome model reveals a collaborative survival strategy of Sorangium cellulosum strains in nature.</title>
        <authorList>
            <person name="Han K."/>
            <person name="Peng R."/>
            <person name="Blom J."/>
            <person name="Li Y.-Z."/>
        </authorList>
    </citation>
    <scope>NUCLEOTIDE SEQUENCE [LARGE SCALE GENOMIC DNA]</scope>
    <source>
        <strain evidence="1 2">So0007-03</strain>
    </source>
</reference>
<gene>
    <name evidence="1" type="ORF">BE21_19550</name>
</gene>
<sequence length="555" mass="63231">MADLYDELEFPPRAEYLDQYKNYQVDIAHWQRLAGQFQKAFRQVYARRSAAVLLVHGPQGSGKSMFSARLAQDHERTRGGAFAPDLRNNLWHALVATDQPDERAIEDVTRDTVLRLVDEHKSQNWLEELRGFATSDKSRVRLIVCDDMHKDSMMRPWTEMSPRDFYEARQAGPDAILAYLAERLNDACRHEFQRSIFVMLSNDQAWIEKLHGHLERWYQGLSTVLTLPVPEAPTLERIVRINTNRLNKVSYWYCLDAAQTEQRKEVRRVLMEGSGFTSSFHAVSQSLDAASRRMGRPGNPNVLTLVTLGSEFAEVQTFLNDREIDAEPGHGASPRHLGVWEMRGPWASKIVRKPSRELLRRARMLESEFMLRWVSLDMVGTYALLQPPAAGDLGDELLLLILRRPSIGTLKSTRDAWRSECAALDTRLDNPPFAAVEVEKLFKDFMTLGQRRSTLYEPALRHRAGAARLFSRGFAVYASLKPDMIVEDPGPPKHGQYAVCALTSADSDDPKDIADAIRRAGHSVEFTAFLRNNLVGIEDYLRDEIERYAGMLESV</sequence>
<dbReference type="AlphaFoldDB" id="A0A150TX38"/>
<evidence type="ECO:0000313" key="2">
    <source>
        <dbReference type="Proteomes" id="UP000075502"/>
    </source>
</evidence>
<evidence type="ECO:0000313" key="1">
    <source>
        <dbReference type="EMBL" id="KYG09147.1"/>
    </source>
</evidence>
<comment type="caution">
    <text evidence="1">The sequence shown here is derived from an EMBL/GenBank/DDBJ whole genome shotgun (WGS) entry which is preliminary data.</text>
</comment>
<name>A0A150TX38_SORCE</name>
<dbReference type="SUPFAM" id="SSF52540">
    <property type="entry name" value="P-loop containing nucleoside triphosphate hydrolases"/>
    <property type="match status" value="1"/>
</dbReference>
<dbReference type="EMBL" id="JEME01000767">
    <property type="protein sequence ID" value="KYG09147.1"/>
    <property type="molecule type" value="Genomic_DNA"/>
</dbReference>
<organism evidence="1 2">
    <name type="scientific">Sorangium cellulosum</name>
    <name type="common">Polyangium cellulosum</name>
    <dbReference type="NCBI Taxonomy" id="56"/>
    <lineage>
        <taxon>Bacteria</taxon>
        <taxon>Pseudomonadati</taxon>
        <taxon>Myxococcota</taxon>
        <taxon>Polyangia</taxon>
        <taxon>Polyangiales</taxon>
        <taxon>Polyangiaceae</taxon>
        <taxon>Sorangium</taxon>
    </lineage>
</organism>
<dbReference type="Proteomes" id="UP000075502">
    <property type="component" value="Unassembled WGS sequence"/>
</dbReference>
<protein>
    <submittedName>
        <fullName evidence="1">Uncharacterized protein</fullName>
    </submittedName>
</protein>
<accession>A0A150TX38</accession>